<dbReference type="RefSeq" id="WP_086091474.1">
    <property type="nucleotide sequence ID" value="NZ_CP021112.1"/>
</dbReference>
<dbReference type="InterPro" id="IPR054539">
    <property type="entry name" value="Beta-prop_PDH"/>
</dbReference>
<dbReference type="Pfam" id="PF22807">
    <property type="entry name" value="TrAA12"/>
    <property type="match status" value="2"/>
</dbReference>
<feature type="compositionally biased region" description="Low complexity" evidence="1">
    <location>
        <begin position="444"/>
        <end position="459"/>
    </location>
</feature>
<organism evidence="3 4">
    <name type="scientific">Pseudorhodoplanes sinuspersici</name>
    <dbReference type="NCBI Taxonomy" id="1235591"/>
    <lineage>
        <taxon>Bacteria</taxon>
        <taxon>Pseudomonadati</taxon>
        <taxon>Pseudomonadota</taxon>
        <taxon>Alphaproteobacteria</taxon>
        <taxon>Hyphomicrobiales</taxon>
        <taxon>Pseudorhodoplanes</taxon>
    </lineage>
</organism>
<feature type="domain" description="Pyrroloquinoline quinone-dependent pyranose dehydrogenase beta-propeller" evidence="2">
    <location>
        <begin position="73"/>
        <end position="289"/>
    </location>
</feature>
<sequence>MARSRRQKTARLVGIIILLTFTLSVSRTAFGQSGGGAPPDTFGAEPKLPQPEQSLIPVLNWARAEPWPEGTAPKAAEGLTVKAFARGLKHPRWIYVLPNGDVLVAEAASEPASSWSPRSLAQTWVQRQAGSIVENANRISILRDTNGDGVADEQGVFLDGLRQPFGMALIGDQLYVANTDSVVRYPYKTGDKAITAQGTKLVDIPVGHHWTRNILPSRDQTKLFITVGSGSNIGEKGMDIEKERATIWELDLASGQYRIFASGLRNANGMAFEPSTGALWTVVNERDEIGDDVPPDYLTSVKDGGFYGWPYSYWGKHVDERVQPQRPDLVATSITPDYALGPHTASLGLAYYDGQVLPPPFRNGMFIGQHGSWNRSEYSGYKVIFVPFEKGRPNGQPIDVLTGFLAEDASSAHGRPVGVTVTREGTLLVADDVGNTIWHVTGAAPASAASPGKTPASTTGAGERKP</sequence>
<dbReference type="AlphaFoldDB" id="A0A1W7A090"/>
<dbReference type="InterPro" id="IPR011042">
    <property type="entry name" value="6-blade_b-propeller_TolB-like"/>
</dbReference>
<dbReference type="OrthoDB" id="9770043at2"/>
<evidence type="ECO:0000256" key="1">
    <source>
        <dbReference type="SAM" id="MobiDB-lite"/>
    </source>
</evidence>
<name>A0A1W7A090_9HYPH</name>
<keyword evidence="4" id="KW-1185">Reference proteome</keyword>
<dbReference type="KEGG" id="psin:CAK95_16670"/>
<gene>
    <name evidence="3" type="ORF">CAK95_16670</name>
</gene>
<dbReference type="EMBL" id="CP021112">
    <property type="protein sequence ID" value="ARQ03019.1"/>
    <property type="molecule type" value="Genomic_DNA"/>
</dbReference>
<feature type="domain" description="Pyrroloquinoline quinone-dependent pyranose dehydrogenase beta-propeller" evidence="2">
    <location>
        <begin position="333"/>
        <end position="441"/>
    </location>
</feature>
<accession>A0A1W7A090</accession>
<protein>
    <submittedName>
        <fullName evidence="3">Sorbosone dehydrogenase</fullName>
    </submittedName>
</protein>
<dbReference type="SUPFAM" id="SSF50952">
    <property type="entry name" value="Soluble quinoprotein glucose dehydrogenase"/>
    <property type="match status" value="1"/>
</dbReference>
<feature type="region of interest" description="Disordered" evidence="1">
    <location>
        <begin position="444"/>
        <end position="466"/>
    </location>
</feature>
<dbReference type="STRING" id="1235591.CAK95_16670"/>
<dbReference type="PANTHER" id="PTHR33546">
    <property type="entry name" value="LARGE, MULTIFUNCTIONAL SECRETED PROTEIN-RELATED"/>
    <property type="match status" value="1"/>
</dbReference>
<proteinExistence type="predicted"/>
<evidence type="ECO:0000313" key="4">
    <source>
        <dbReference type="Proteomes" id="UP000194137"/>
    </source>
</evidence>
<evidence type="ECO:0000259" key="2">
    <source>
        <dbReference type="Pfam" id="PF22807"/>
    </source>
</evidence>
<reference evidence="3 4" key="1">
    <citation type="submission" date="2017-05" db="EMBL/GenBank/DDBJ databases">
        <title>Full genome sequence of Pseudorhodoplanes sinuspersici.</title>
        <authorList>
            <person name="Dastgheib S.M.M."/>
            <person name="Shavandi M."/>
            <person name="Tirandaz H."/>
        </authorList>
    </citation>
    <scope>NUCLEOTIDE SEQUENCE [LARGE SCALE GENOMIC DNA]</scope>
    <source>
        <strain evidence="3 4">RIPI110</strain>
    </source>
</reference>
<dbReference type="Proteomes" id="UP000194137">
    <property type="component" value="Chromosome"/>
</dbReference>
<evidence type="ECO:0000313" key="3">
    <source>
        <dbReference type="EMBL" id="ARQ03019.1"/>
    </source>
</evidence>
<dbReference type="InterPro" id="IPR011041">
    <property type="entry name" value="Quinoprot_gluc/sorb_DH_b-prop"/>
</dbReference>
<dbReference type="Gene3D" id="2.120.10.30">
    <property type="entry name" value="TolB, C-terminal domain"/>
    <property type="match status" value="1"/>
</dbReference>
<dbReference type="PANTHER" id="PTHR33546:SF1">
    <property type="entry name" value="LARGE, MULTIFUNCTIONAL SECRETED PROTEIN"/>
    <property type="match status" value="1"/>
</dbReference>